<evidence type="ECO:0000313" key="2">
    <source>
        <dbReference type="EMBL" id="RTR27665.1"/>
    </source>
</evidence>
<sequence length="178" mass="19862">MARWLVGLVLFSSTGFSAACMAGASVLELLSDGQNISPQTFMLQVEKDYPGVISEFEIDVKKGELIYEVSVIDTSAETITEFEFRAKDGRLIHQQVESLEADDKDELKAVSVMEDESLTFSYLVKQAMAASQAYIVEAQLDHDLNISYLELKLLDGNGKSKIAFDIKTQRPLPMLKWN</sequence>
<feature type="chain" id="PRO_5018648678" description="PepSY domain-containing protein" evidence="1">
    <location>
        <begin position="19"/>
        <end position="178"/>
    </location>
</feature>
<keyword evidence="3" id="KW-1185">Reference proteome</keyword>
<comment type="caution">
    <text evidence="2">The sequence shown here is derived from an EMBL/GenBank/DDBJ whole genome shotgun (WGS) entry which is preliminary data.</text>
</comment>
<dbReference type="EMBL" id="RXNV01000015">
    <property type="protein sequence ID" value="RTR27665.1"/>
    <property type="molecule type" value="Genomic_DNA"/>
</dbReference>
<keyword evidence="1" id="KW-0732">Signal</keyword>
<dbReference type="RefSeq" id="WP_126507751.1">
    <property type="nucleotide sequence ID" value="NZ_RXNV01000015.1"/>
</dbReference>
<evidence type="ECO:0008006" key="4">
    <source>
        <dbReference type="Google" id="ProtNLM"/>
    </source>
</evidence>
<protein>
    <recommendedName>
        <fullName evidence="4">PepSY domain-containing protein</fullName>
    </recommendedName>
</protein>
<evidence type="ECO:0000313" key="3">
    <source>
        <dbReference type="Proteomes" id="UP000282060"/>
    </source>
</evidence>
<proteinExistence type="predicted"/>
<reference evidence="2 3" key="1">
    <citation type="submission" date="2018-12" db="EMBL/GenBank/DDBJ databases">
        <authorList>
            <person name="Yu L."/>
        </authorList>
    </citation>
    <scope>NUCLEOTIDE SEQUENCE [LARGE SCALE GENOMIC DNA]</scope>
    <source>
        <strain evidence="2 3">HAW-EB5</strain>
    </source>
</reference>
<dbReference type="AlphaFoldDB" id="A0A3S0KCQ2"/>
<dbReference type="OrthoDB" id="6384217at2"/>
<accession>A0A3S0KCQ2</accession>
<gene>
    <name evidence="2" type="ORF">EKG39_19855</name>
</gene>
<feature type="signal peptide" evidence="1">
    <location>
        <begin position="1"/>
        <end position="18"/>
    </location>
</feature>
<name>A0A3S0KCQ2_9GAMM</name>
<organism evidence="2 3">
    <name type="scientific">Shewanella atlantica</name>
    <dbReference type="NCBI Taxonomy" id="271099"/>
    <lineage>
        <taxon>Bacteria</taxon>
        <taxon>Pseudomonadati</taxon>
        <taxon>Pseudomonadota</taxon>
        <taxon>Gammaproteobacteria</taxon>
        <taxon>Alteromonadales</taxon>
        <taxon>Shewanellaceae</taxon>
        <taxon>Shewanella</taxon>
    </lineage>
</organism>
<dbReference type="Gene3D" id="3.10.450.40">
    <property type="match status" value="1"/>
</dbReference>
<evidence type="ECO:0000256" key="1">
    <source>
        <dbReference type="SAM" id="SignalP"/>
    </source>
</evidence>
<dbReference type="PROSITE" id="PS51257">
    <property type="entry name" value="PROKAR_LIPOPROTEIN"/>
    <property type="match status" value="1"/>
</dbReference>
<dbReference type="Proteomes" id="UP000282060">
    <property type="component" value="Unassembled WGS sequence"/>
</dbReference>